<keyword evidence="1" id="KW-0175">Coiled coil</keyword>
<reference evidence="2" key="1">
    <citation type="submission" date="2023-06" db="EMBL/GenBank/DDBJ databases">
        <title>Genome-scale phylogeny and comparative genomics of the fungal order Sordariales.</title>
        <authorList>
            <consortium name="Lawrence Berkeley National Laboratory"/>
            <person name="Hensen N."/>
            <person name="Bonometti L."/>
            <person name="Westerberg I."/>
            <person name="Brannstrom I.O."/>
            <person name="Guillou S."/>
            <person name="Cros-Aarteil S."/>
            <person name="Calhoun S."/>
            <person name="Haridas S."/>
            <person name="Kuo A."/>
            <person name="Mondo S."/>
            <person name="Pangilinan J."/>
            <person name="Riley R."/>
            <person name="Labutti K."/>
            <person name="Andreopoulos B."/>
            <person name="Lipzen A."/>
            <person name="Chen C."/>
            <person name="Yanf M."/>
            <person name="Daum C."/>
            <person name="Ng V."/>
            <person name="Clum A."/>
            <person name="Steindorff A."/>
            <person name="Ohm R."/>
            <person name="Martin F."/>
            <person name="Silar P."/>
            <person name="Natvig D."/>
            <person name="Lalanne C."/>
            <person name="Gautier V."/>
            <person name="Ament-Velasquez S.L."/>
            <person name="Kruys A."/>
            <person name="Hutchinson M.I."/>
            <person name="Powell A.J."/>
            <person name="Barry K."/>
            <person name="Miller A.N."/>
            <person name="Grigoriev I.V."/>
            <person name="Debuchy R."/>
            <person name="Gladieux P."/>
            <person name="Thoren M.H."/>
            <person name="Johannesson H."/>
        </authorList>
    </citation>
    <scope>NUCLEOTIDE SEQUENCE</scope>
    <source>
        <strain evidence="2">8032-3</strain>
    </source>
</reference>
<evidence type="ECO:0000256" key="1">
    <source>
        <dbReference type="SAM" id="Coils"/>
    </source>
</evidence>
<keyword evidence="3" id="KW-1185">Reference proteome</keyword>
<name>A0AAJ0FIH4_9PEZI</name>
<dbReference type="AlphaFoldDB" id="A0AAJ0FIH4"/>
<proteinExistence type="predicted"/>
<dbReference type="EMBL" id="MU839004">
    <property type="protein sequence ID" value="KAK1768822.1"/>
    <property type="molecule type" value="Genomic_DNA"/>
</dbReference>
<dbReference type="GeneID" id="85309190"/>
<dbReference type="RefSeq" id="XP_060285035.1">
    <property type="nucleotide sequence ID" value="XM_060426003.1"/>
</dbReference>
<sequence>MVNEARVLAAMLPGMTEREMARTARMFRNLGMVMERRLAEVRKEREAREATERRLAEVQKERETREAEAVALCCAIEEHGEQRLTCWYPNWEDHHQKHSNKFGQADDKASRTFVAVQGDPGTPVGLAARWMGETDIALAKLNDGVIFENNFKEMVFSAKTSIHSDDQWMADSFIIDSALACVYLLSQRLRWRYLSRVCKVSGEILRGIIRQY</sequence>
<evidence type="ECO:0000313" key="2">
    <source>
        <dbReference type="EMBL" id="KAK1768822.1"/>
    </source>
</evidence>
<gene>
    <name evidence="2" type="ORF">QBC33DRAFT_513751</name>
</gene>
<dbReference type="Proteomes" id="UP001244011">
    <property type="component" value="Unassembled WGS sequence"/>
</dbReference>
<accession>A0AAJ0FIH4</accession>
<organism evidence="2 3">
    <name type="scientific">Phialemonium atrogriseum</name>
    <dbReference type="NCBI Taxonomy" id="1093897"/>
    <lineage>
        <taxon>Eukaryota</taxon>
        <taxon>Fungi</taxon>
        <taxon>Dikarya</taxon>
        <taxon>Ascomycota</taxon>
        <taxon>Pezizomycotina</taxon>
        <taxon>Sordariomycetes</taxon>
        <taxon>Sordariomycetidae</taxon>
        <taxon>Cephalothecales</taxon>
        <taxon>Cephalothecaceae</taxon>
        <taxon>Phialemonium</taxon>
    </lineage>
</organism>
<evidence type="ECO:0000313" key="3">
    <source>
        <dbReference type="Proteomes" id="UP001244011"/>
    </source>
</evidence>
<comment type="caution">
    <text evidence="2">The sequence shown here is derived from an EMBL/GenBank/DDBJ whole genome shotgun (WGS) entry which is preliminary data.</text>
</comment>
<feature type="coiled-coil region" evidence="1">
    <location>
        <begin position="41"/>
        <end position="68"/>
    </location>
</feature>
<protein>
    <submittedName>
        <fullName evidence="2">Uncharacterized protein</fullName>
    </submittedName>
</protein>